<organism evidence="3 4">
    <name type="scientific">Novosphingobium kalidii</name>
    <dbReference type="NCBI Taxonomy" id="3230299"/>
    <lineage>
        <taxon>Bacteria</taxon>
        <taxon>Pseudomonadati</taxon>
        <taxon>Pseudomonadota</taxon>
        <taxon>Alphaproteobacteria</taxon>
        <taxon>Sphingomonadales</taxon>
        <taxon>Sphingomonadaceae</taxon>
        <taxon>Novosphingobium</taxon>
    </lineage>
</organism>
<dbReference type="InterPro" id="IPR017113">
    <property type="entry name" value="Antirestriction_ArdC"/>
</dbReference>
<dbReference type="Proteomes" id="UP001548713">
    <property type="component" value="Unassembled WGS sequence"/>
</dbReference>
<dbReference type="InterPro" id="IPR041459">
    <property type="entry name" value="MPTase-PolyVal"/>
</dbReference>
<name>A0ABV2D0Y6_9SPHN</name>
<gene>
    <name evidence="3" type="ORF">ABVV53_08650</name>
</gene>
<evidence type="ECO:0000259" key="2">
    <source>
        <dbReference type="Pfam" id="PF18818"/>
    </source>
</evidence>
<evidence type="ECO:0000313" key="3">
    <source>
        <dbReference type="EMBL" id="MET1755527.1"/>
    </source>
</evidence>
<feature type="domain" description="Polyvalent protein metallopeptidase" evidence="2">
    <location>
        <begin position="144"/>
        <end position="269"/>
    </location>
</feature>
<sequence>MKADIYQRVTQQIIAAIEGGAERYQMPWHCGTGVGAPANAITGRAYRGINTLLLWAEASRVGYSSGRWATYRQWAENGGKILKGERSTAVMLWKPLAARPQADDVEDAQPGRLLVRAFHLFNADQVEGYQREPVPDLPDGSRIERAETFFRSQPASIWQGSDAAFYDPATDMVSMPPFSSFRSPEAFYSVLAHELTHWTGAERHLNRDLSGRFGSDAYAMEELIAELAAAFTVAHLGLACEPRIDHAPYMASWLRVLGGDPRAIVTAAGRAQAAADYLVELACGADAGKRHQTPVSLRMEQVG</sequence>
<protein>
    <submittedName>
        <fullName evidence="3">Zincin-like metallopeptidase domain-containing protein</fullName>
    </submittedName>
</protein>
<reference evidence="3 4" key="1">
    <citation type="submission" date="2024-07" db="EMBL/GenBank/DDBJ databases">
        <title>Novosphingobium kalidii RD2P27.</title>
        <authorList>
            <person name="Sun J.-Q."/>
        </authorList>
    </citation>
    <scope>NUCLEOTIDE SEQUENCE [LARGE SCALE GENOMIC DNA]</scope>
    <source>
        <strain evidence="3 4">RD2P27</strain>
    </source>
</reference>
<proteinExistence type="predicted"/>
<accession>A0ABV2D0Y6</accession>
<evidence type="ECO:0000313" key="4">
    <source>
        <dbReference type="Proteomes" id="UP001548713"/>
    </source>
</evidence>
<feature type="domain" description="N-terminal" evidence="1">
    <location>
        <begin position="4"/>
        <end position="106"/>
    </location>
</feature>
<dbReference type="Pfam" id="PF08401">
    <property type="entry name" value="ArdcN"/>
    <property type="match status" value="1"/>
</dbReference>
<dbReference type="EMBL" id="JBEWLY010000013">
    <property type="protein sequence ID" value="MET1755527.1"/>
    <property type="molecule type" value="Genomic_DNA"/>
</dbReference>
<dbReference type="Pfam" id="PF18818">
    <property type="entry name" value="MPTase-PolyVal"/>
    <property type="match status" value="1"/>
</dbReference>
<comment type="caution">
    <text evidence="3">The sequence shown here is derived from an EMBL/GenBank/DDBJ whole genome shotgun (WGS) entry which is preliminary data.</text>
</comment>
<dbReference type="InterPro" id="IPR013610">
    <property type="entry name" value="ArdC_N"/>
</dbReference>
<evidence type="ECO:0000259" key="1">
    <source>
        <dbReference type="Pfam" id="PF08401"/>
    </source>
</evidence>
<dbReference type="PIRSF" id="PIRSF037112">
    <property type="entry name" value="Antirestriction_ArdC"/>
    <property type="match status" value="1"/>
</dbReference>
<keyword evidence="4" id="KW-1185">Reference proteome</keyword>
<dbReference type="RefSeq" id="WP_353983980.1">
    <property type="nucleotide sequence ID" value="NZ_JBEWLY010000013.1"/>
</dbReference>